<dbReference type="EMBL" id="QGKY02002305">
    <property type="protein sequence ID" value="KAF2531041.1"/>
    <property type="molecule type" value="Genomic_DNA"/>
</dbReference>
<evidence type="ECO:0000313" key="2">
    <source>
        <dbReference type="EMBL" id="KAF2531041.1"/>
    </source>
</evidence>
<feature type="chain" id="PRO_5042775332" description="Cation/H+ exchanger domain-containing protein" evidence="1">
    <location>
        <begin position="20"/>
        <end position="153"/>
    </location>
</feature>
<gene>
    <name evidence="3" type="ORF">F2Q68_00033477</name>
    <name evidence="2" type="ORF">F2Q70_00029098</name>
</gene>
<organism evidence="2">
    <name type="scientific">Brassica cretica</name>
    <name type="common">Mustard</name>
    <dbReference type="NCBI Taxonomy" id="69181"/>
    <lineage>
        <taxon>Eukaryota</taxon>
        <taxon>Viridiplantae</taxon>
        <taxon>Streptophyta</taxon>
        <taxon>Embryophyta</taxon>
        <taxon>Tracheophyta</taxon>
        <taxon>Spermatophyta</taxon>
        <taxon>Magnoliopsida</taxon>
        <taxon>eudicotyledons</taxon>
        <taxon>Gunneridae</taxon>
        <taxon>Pentapetalae</taxon>
        <taxon>rosids</taxon>
        <taxon>malvids</taxon>
        <taxon>Brassicales</taxon>
        <taxon>Brassicaceae</taxon>
        <taxon>Brassiceae</taxon>
        <taxon>Brassica</taxon>
    </lineage>
</organism>
<accession>A0A8S9FD48</accession>
<evidence type="ECO:0008006" key="4">
    <source>
        <dbReference type="Google" id="ProtNLM"/>
    </source>
</evidence>
<evidence type="ECO:0000313" key="3">
    <source>
        <dbReference type="EMBL" id="KAF2552535.1"/>
    </source>
</evidence>
<dbReference type="Proteomes" id="UP000712281">
    <property type="component" value="Unassembled WGS sequence"/>
</dbReference>
<dbReference type="EMBL" id="QGKW02001988">
    <property type="protein sequence ID" value="KAF2552535.1"/>
    <property type="molecule type" value="Genomic_DNA"/>
</dbReference>
<name>A0A8S9FD48_BRACR</name>
<sequence length="153" mass="16775">MILFKEMFLCGYLVRSLFALAGLENRRSEVAIGFSEVVVGLLVQPALMWGGNSSIDPGVSFSGGQWWCIVLVSPALPFYFLSASEFVWSCGKCGWCLLTGLRLGFSMWSPGRSYHPWSWVKCKCYEVVLSLGLQPMGSSGLLGKGLWSLCSIA</sequence>
<feature type="signal peptide" evidence="1">
    <location>
        <begin position="1"/>
        <end position="19"/>
    </location>
</feature>
<proteinExistence type="predicted"/>
<protein>
    <recommendedName>
        <fullName evidence="4">Cation/H+ exchanger domain-containing protein</fullName>
    </recommendedName>
</protein>
<comment type="caution">
    <text evidence="2">The sequence shown here is derived from an EMBL/GenBank/DDBJ whole genome shotgun (WGS) entry which is preliminary data.</text>
</comment>
<evidence type="ECO:0000256" key="1">
    <source>
        <dbReference type="SAM" id="SignalP"/>
    </source>
</evidence>
<reference evidence="2" key="1">
    <citation type="submission" date="2019-12" db="EMBL/GenBank/DDBJ databases">
        <title>Genome sequencing and annotation of Brassica cretica.</title>
        <authorList>
            <person name="Studholme D.J."/>
            <person name="Sarris P.F."/>
        </authorList>
    </citation>
    <scope>NUCLEOTIDE SEQUENCE</scope>
    <source>
        <strain evidence="3">PFS-001/15</strain>
        <strain evidence="2">PFS-102/07</strain>
        <tissue evidence="2">Leaf</tissue>
    </source>
</reference>
<keyword evidence="1" id="KW-0732">Signal</keyword>
<dbReference type="AlphaFoldDB" id="A0A8S9FD48"/>